<keyword evidence="2" id="KW-1185">Reference proteome</keyword>
<dbReference type="Proteomes" id="UP001610563">
    <property type="component" value="Unassembled WGS sequence"/>
</dbReference>
<dbReference type="EMBL" id="JBFTWV010000057">
    <property type="protein sequence ID" value="KAL2793446.1"/>
    <property type="molecule type" value="Genomic_DNA"/>
</dbReference>
<protein>
    <recommendedName>
        <fullName evidence="3">F-box domain-containing protein</fullName>
    </recommendedName>
</protein>
<name>A0ABR4G368_9EURO</name>
<evidence type="ECO:0008006" key="3">
    <source>
        <dbReference type="Google" id="ProtNLM"/>
    </source>
</evidence>
<gene>
    <name evidence="1" type="ORF">BJX66DRAFT_305876</name>
</gene>
<sequence>MPLLDLPNELLGVIFRYIGQAFFKDDFCRVIICKRWYTFAIREYLREINITPKKVYRLLHSTTKGQSIELLQSHAHDIRFTTHDFYPFQAEETEDEDTTLEPLKQWVRSLHDHIRELIPTLAGCTPLQNLSFRTWRGVYGLYAASEQDKDKKYWLTTLAEEFTISLTTVADVISIGYSNSLTSLELDLRGCECVATRDEDNLSSSHICPLVAGLLSRNHLRRLSICVHSVCPSVLQPVSVPEPETATIWVEELVLNITPHIGKLSQLCYGDGREEAVPYVFEQLARNLLSQMAHPKIFRVVSHDHPTPESIDIAYYLRVYDAIADEARLAECVPWTGEPLSLRSFKRRLEDLF</sequence>
<evidence type="ECO:0000313" key="2">
    <source>
        <dbReference type="Proteomes" id="UP001610563"/>
    </source>
</evidence>
<reference evidence="1 2" key="1">
    <citation type="submission" date="2024-07" db="EMBL/GenBank/DDBJ databases">
        <title>Section-level genome sequencing and comparative genomics of Aspergillus sections Usti and Cavernicolus.</title>
        <authorList>
            <consortium name="Lawrence Berkeley National Laboratory"/>
            <person name="Nybo J.L."/>
            <person name="Vesth T.C."/>
            <person name="Theobald S."/>
            <person name="Frisvad J.C."/>
            <person name="Larsen T.O."/>
            <person name="Kjaerboelling I."/>
            <person name="Rothschild-Mancinelli K."/>
            <person name="Lyhne E.K."/>
            <person name="Kogle M.E."/>
            <person name="Barry K."/>
            <person name="Clum A."/>
            <person name="Na H."/>
            <person name="Ledsgaard L."/>
            <person name="Lin J."/>
            <person name="Lipzen A."/>
            <person name="Kuo A."/>
            <person name="Riley R."/>
            <person name="Mondo S."/>
            <person name="Labutti K."/>
            <person name="Haridas S."/>
            <person name="Pangalinan J."/>
            <person name="Salamov A.A."/>
            <person name="Simmons B.A."/>
            <person name="Magnuson J.K."/>
            <person name="Chen J."/>
            <person name="Drula E."/>
            <person name="Henrissat B."/>
            <person name="Wiebenga A."/>
            <person name="Lubbers R.J."/>
            <person name="Gomes A.C."/>
            <person name="Makela M.R."/>
            <person name="Stajich J."/>
            <person name="Grigoriev I.V."/>
            <person name="Mortensen U.H."/>
            <person name="De Vries R.P."/>
            <person name="Baker S.E."/>
            <person name="Andersen M.R."/>
        </authorList>
    </citation>
    <scope>NUCLEOTIDE SEQUENCE [LARGE SCALE GENOMIC DNA]</scope>
    <source>
        <strain evidence="1 2">CBS 209.92</strain>
    </source>
</reference>
<comment type="caution">
    <text evidence="1">The sequence shown here is derived from an EMBL/GenBank/DDBJ whole genome shotgun (WGS) entry which is preliminary data.</text>
</comment>
<evidence type="ECO:0000313" key="1">
    <source>
        <dbReference type="EMBL" id="KAL2793446.1"/>
    </source>
</evidence>
<accession>A0ABR4G368</accession>
<organism evidence="1 2">
    <name type="scientific">Aspergillus keveii</name>
    <dbReference type="NCBI Taxonomy" id="714993"/>
    <lineage>
        <taxon>Eukaryota</taxon>
        <taxon>Fungi</taxon>
        <taxon>Dikarya</taxon>
        <taxon>Ascomycota</taxon>
        <taxon>Pezizomycotina</taxon>
        <taxon>Eurotiomycetes</taxon>
        <taxon>Eurotiomycetidae</taxon>
        <taxon>Eurotiales</taxon>
        <taxon>Aspergillaceae</taxon>
        <taxon>Aspergillus</taxon>
        <taxon>Aspergillus subgen. Nidulantes</taxon>
    </lineage>
</organism>
<proteinExistence type="predicted"/>